<organism evidence="2 3">
    <name type="scientific">Clostridium chauvoei</name>
    <dbReference type="NCBI Taxonomy" id="46867"/>
    <lineage>
        <taxon>Bacteria</taxon>
        <taxon>Bacillati</taxon>
        <taxon>Bacillota</taxon>
        <taxon>Clostridia</taxon>
        <taxon>Eubacteriales</taxon>
        <taxon>Clostridiaceae</taxon>
        <taxon>Clostridium</taxon>
    </lineage>
</organism>
<evidence type="ECO:0000313" key="3">
    <source>
        <dbReference type="Proteomes" id="UP000775179"/>
    </source>
</evidence>
<dbReference type="Pfam" id="PF06541">
    <property type="entry name" value="ABC_trans_CmpB"/>
    <property type="match status" value="1"/>
</dbReference>
<dbReference type="EMBL" id="JAIFTX010000006">
    <property type="protein sequence ID" value="MBX7290140.1"/>
    <property type="molecule type" value="Genomic_DNA"/>
</dbReference>
<keyword evidence="1" id="KW-0472">Membrane</keyword>
<comment type="caution">
    <text evidence="2">The sequence shown here is derived from an EMBL/GenBank/DDBJ whole genome shotgun (WGS) entry which is preliminary data.</text>
</comment>
<dbReference type="InterPro" id="IPR010540">
    <property type="entry name" value="CmpB_TMEM229"/>
</dbReference>
<keyword evidence="1" id="KW-1133">Transmembrane helix</keyword>
<dbReference type="RefSeq" id="WP_021876262.1">
    <property type="nucleotide sequence ID" value="NZ_CP018624.1"/>
</dbReference>
<reference evidence="2 3" key="1">
    <citation type="submission" date="2021-08" db="EMBL/GenBank/DDBJ databases">
        <title>Genome sequence analysis of Clostridium chauvoei strains of European origin and evaluation of typing options for outbreak investigations.</title>
        <authorList>
            <person name="Abdel-Glil M."/>
            <person name="Thomas P."/>
            <person name="Seyboldt C."/>
        </authorList>
    </citation>
    <scope>NUCLEOTIDE SEQUENCE [LARGE SCALE GENOMIC DNA]</scope>
    <source>
        <strain evidence="2 3">S0260-09</strain>
    </source>
</reference>
<evidence type="ECO:0000313" key="2">
    <source>
        <dbReference type="EMBL" id="MBX7290140.1"/>
    </source>
</evidence>
<feature type="transmembrane region" description="Helical" evidence="1">
    <location>
        <begin position="108"/>
        <end position="128"/>
    </location>
</feature>
<dbReference type="Proteomes" id="UP000775179">
    <property type="component" value="Unassembled WGS sequence"/>
</dbReference>
<gene>
    <name evidence="2" type="ORF">K4H94_03625</name>
</gene>
<protein>
    <submittedName>
        <fullName evidence="2">ABC transporter permease</fullName>
    </submittedName>
</protein>
<name>A0ABD4RG65_9CLOT</name>
<dbReference type="KEGG" id="cchv:BTM20_10330"/>
<dbReference type="AlphaFoldDB" id="A0ABD4RG65"/>
<feature type="transmembrane region" description="Helical" evidence="1">
    <location>
        <begin position="6"/>
        <end position="29"/>
    </location>
</feature>
<accession>A0ABD4RG65</accession>
<evidence type="ECO:0000256" key="1">
    <source>
        <dbReference type="SAM" id="Phobius"/>
    </source>
</evidence>
<proteinExistence type="predicted"/>
<dbReference type="GeneID" id="66302267"/>
<feature type="transmembrane region" description="Helical" evidence="1">
    <location>
        <begin position="66"/>
        <end position="87"/>
    </location>
</feature>
<feature type="transmembrane region" description="Helical" evidence="1">
    <location>
        <begin position="140"/>
        <end position="162"/>
    </location>
</feature>
<sequence>MKFFLWVTFNFVLYSFIGWLIEEAYAYIIKGSFKKEGFLKSPFKPMYGFAMTILVAFNRISNPNIFIMATLCFIVPSIIEYISGDLLKRSFNKVYWDYSNLTYNLNGLVSLRFSFYWMILCLIGVYYFQPIVDIVYYSFYSMWSIISLASTILMIVDLGLTIKEESKLHTNRI</sequence>
<keyword evidence="1" id="KW-0812">Transmembrane</keyword>